<feature type="signal peptide" evidence="3">
    <location>
        <begin position="1"/>
        <end position="26"/>
    </location>
</feature>
<evidence type="ECO:0000256" key="2">
    <source>
        <dbReference type="SAM" id="Phobius"/>
    </source>
</evidence>
<gene>
    <name evidence="4" type="ORF">ACFFTL_20280</name>
</gene>
<keyword evidence="2" id="KW-1133">Transmembrane helix</keyword>
<keyword evidence="2" id="KW-0812">Transmembrane</keyword>
<keyword evidence="3" id="KW-0732">Signal</keyword>
<reference evidence="4 5" key="1">
    <citation type="submission" date="2024-09" db="EMBL/GenBank/DDBJ databases">
        <authorList>
            <person name="Sun Q."/>
            <person name="Mori K."/>
        </authorList>
    </citation>
    <scope>NUCLEOTIDE SEQUENCE [LARGE SCALE GENOMIC DNA]</scope>
    <source>
        <strain evidence="4 5">JCM 3331</strain>
    </source>
</reference>
<comment type="caution">
    <text evidence="4">The sequence shown here is derived from an EMBL/GenBank/DDBJ whole genome shotgun (WGS) entry which is preliminary data.</text>
</comment>
<feature type="compositionally biased region" description="Polar residues" evidence="1">
    <location>
        <begin position="40"/>
        <end position="50"/>
    </location>
</feature>
<dbReference type="EMBL" id="JBHMCG010000097">
    <property type="protein sequence ID" value="MFB9574565.1"/>
    <property type="molecule type" value="Genomic_DNA"/>
</dbReference>
<feature type="chain" id="PRO_5046240454" evidence="3">
    <location>
        <begin position="27"/>
        <end position="192"/>
    </location>
</feature>
<name>A0ABV5R9N5_9ACTN</name>
<keyword evidence="2" id="KW-0472">Membrane</keyword>
<feature type="region of interest" description="Disordered" evidence="1">
    <location>
        <begin position="25"/>
        <end position="62"/>
    </location>
</feature>
<protein>
    <submittedName>
        <fullName evidence="4">Uncharacterized protein</fullName>
    </submittedName>
</protein>
<evidence type="ECO:0000313" key="5">
    <source>
        <dbReference type="Proteomes" id="UP001589710"/>
    </source>
</evidence>
<evidence type="ECO:0000313" key="4">
    <source>
        <dbReference type="EMBL" id="MFB9574565.1"/>
    </source>
</evidence>
<evidence type="ECO:0000256" key="3">
    <source>
        <dbReference type="SAM" id="SignalP"/>
    </source>
</evidence>
<accession>A0ABV5R9N5</accession>
<proteinExistence type="predicted"/>
<evidence type="ECO:0000256" key="1">
    <source>
        <dbReference type="SAM" id="MobiDB-lite"/>
    </source>
</evidence>
<sequence>MRSIPLTFCGAAVIAATLIPAPAALADSGSGSGSEKDSQSHATLSVTPSSLAPGDDVDLQVDGCKGKEAKGISDAFASDASFSADDRGGLVTRARIRSDAAPGAYDIWVTCDGDQDTRVSGTVTVVAGDRSGPLAPIAPVRAGGGGTAVLAEQKAQQDGPGTAHAVLGLALAAVAAVAVALRSARRRRTAAD</sequence>
<organism evidence="4 5">
    <name type="scientific">Streptomyces yanii</name>
    <dbReference type="NCBI Taxonomy" id="78510"/>
    <lineage>
        <taxon>Bacteria</taxon>
        <taxon>Bacillati</taxon>
        <taxon>Actinomycetota</taxon>
        <taxon>Actinomycetes</taxon>
        <taxon>Kitasatosporales</taxon>
        <taxon>Streptomycetaceae</taxon>
        <taxon>Streptomyces</taxon>
    </lineage>
</organism>
<dbReference type="RefSeq" id="WP_345517931.1">
    <property type="nucleotide sequence ID" value="NZ_BAAAXD010000045.1"/>
</dbReference>
<feature type="transmembrane region" description="Helical" evidence="2">
    <location>
        <begin position="163"/>
        <end position="181"/>
    </location>
</feature>
<keyword evidence="5" id="KW-1185">Reference proteome</keyword>
<dbReference type="Proteomes" id="UP001589710">
    <property type="component" value="Unassembled WGS sequence"/>
</dbReference>